<protein>
    <submittedName>
        <fullName evidence="2">Uncharacterized protein</fullName>
    </submittedName>
</protein>
<accession>A0ABP7LQN3</accession>
<dbReference type="Proteomes" id="UP001501000">
    <property type="component" value="Unassembled WGS sequence"/>
</dbReference>
<feature type="region of interest" description="Disordered" evidence="1">
    <location>
        <begin position="1"/>
        <end position="68"/>
    </location>
</feature>
<organism evidence="2 3">
    <name type="scientific">Streptomyces gulbargensis</name>
    <dbReference type="NCBI Taxonomy" id="364901"/>
    <lineage>
        <taxon>Bacteria</taxon>
        <taxon>Bacillati</taxon>
        <taxon>Actinomycetota</taxon>
        <taxon>Actinomycetes</taxon>
        <taxon>Kitasatosporales</taxon>
        <taxon>Streptomycetaceae</taxon>
        <taxon>Streptomyces</taxon>
    </lineage>
</organism>
<feature type="compositionally biased region" description="Basic and acidic residues" evidence="1">
    <location>
        <begin position="30"/>
        <end position="39"/>
    </location>
</feature>
<proteinExistence type="predicted"/>
<dbReference type="EMBL" id="BAABAJ010000003">
    <property type="protein sequence ID" value="GAA3905407.1"/>
    <property type="molecule type" value="Genomic_DNA"/>
</dbReference>
<dbReference type="RefSeq" id="WP_345279632.1">
    <property type="nucleotide sequence ID" value="NZ_BAABAJ010000003.1"/>
</dbReference>
<reference evidence="3" key="1">
    <citation type="journal article" date="2019" name="Int. J. Syst. Evol. Microbiol.">
        <title>The Global Catalogue of Microorganisms (GCM) 10K type strain sequencing project: providing services to taxonomists for standard genome sequencing and annotation.</title>
        <authorList>
            <consortium name="The Broad Institute Genomics Platform"/>
            <consortium name="The Broad Institute Genome Sequencing Center for Infectious Disease"/>
            <person name="Wu L."/>
            <person name="Ma J."/>
        </authorList>
    </citation>
    <scope>NUCLEOTIDE SEQUENCE [LARGE SCALE GENOMIC DNA]</scope>
    <source>
        <strain evidence="3">JCM 16956</strain>
    </source>
</reference>
<feature type="compositionally biased region" description="Basic and acidic residues" evidence="1">
    <location>
        <begin position="50"/>
        <end position="68"/>
    </location>
</feature>
<keyword evidence="3" id="KW-1185">Reference proteome</keyword>
<comment type="caution">
    <text evidence="2">The sequence shown here is derived from an EMBL/GenBank/DDBJ whole genome shotgun (WGS) entry which is preliminary data.</text>
</comment>
<evidence type="ECO:0000256" key="1">
    <source>
        <dbReference type="SAM" id="MobiDB-lite"/>
    </source>
</evidence>
<feature type="compositionally biased region" description="Basic and acidic residues" evidence="1">
    <location>
        <begin position="1"/>
        <end position="22"/>
    </location>
</feature>
<evidence type="ECO:0000313" key="2">
    <source>
        <dbReference type="EMBL" id="GAA3905407.1"/>
    </source>
</evidence>
<sequence>MDRGSNKSGPRLDDERKKEVEGLVRSGRPTRVEEWHDPEPPVDPPPYGEPGERWPRASAGERRTGEES</sequence>
<gene>
    <name evidence="2" type="ORF">GCM10022244_14430</name>
</gene>
<evidence type="ECO:0000313" key="3">
    <source>
        <dbReference type="Proteomes" id="UP001501000"/>
    </source>
</evidence>
<name>A0ABP7LQN3_9ACTN</name>